<dbReference type="Proteomes" id="UP000285343">
    <property type="component" value="Unassembled WGS sequence"/>
</dbReference>
<dbReference type="Proteomes" id="UP000433928">
    <property type="component" value="Unassembled WGS sequence"/>
</dbReference>
<evidence type="ECO:0000313" key="8">
    <source>
        <dbReference type="EMBL" id="RHE22315.1"/>
    </source>
</evidence>
<evidence type="ECO:0000313" key="2">
    <source>
        <dbReference type="EMBL" id="CUP56591.1"/>
    </source>
</evidence>
<protein>
    <submittedName>
        <fullName evidence="2">Uncharacterized protein</fullName>
    </submittedName>
</protein>
<evidence type="ECO:0000313" key="5">
    <source>
        <dbReference type="EMBL" id="RGU39494.1"/>
    </source>
</evidence>
<evidence type="ECO:0000313" key="15">
    <source>
        <dbReference type="Proteomes" id="UP000284022"/>
    </source>
</evidence>
<evidence type="ECO:0000256" key="1">
    <source>
        <dbReference type="SAM" id="MobiDB-lite"/>
    </source>
</evidence>
<sequence>MNGQTVLRIGTKLEEGIGRIHVCPMLFIMKVHVNPRPTHVGSTVHAGKPANTHAWDEVL</sequence>
<evidence type="ECO:0000313" key="14">
    <source>
        <dbReference type="Proteomes" id="UP000283766"/>
    </source>
</evidence>
<dbReference type="Proteomes" id="UP000283601">
    <property type="component" value="Unassembled WGS sequence"/>
</dbReference>
<dbReference type="EMBL" id="QSOF01000011">
    <property type="protein sequence ID" value="RGI76201.1"/>
    <property type="molecule type" value="Genomic_DNA"/>
</dbReference>
<name>A0A174PAU2_BACUN</name>
<dbReference type="EMBL" id="QRZC01000017">
    <property type="protein sequence ID" value="RGV41074.1"/>
    <property type="molecule type" value="Genomic_DNA"/>
</dbReference>
<dbReference type="Proteomes" id="UP000286114">
    <property type="component" value="Unassembled WGS sequence"/>
</dbReference>
<evidence type="ECO:0000313" key="10">
    <source>
        <dbReference type="EMBL" id="RHH29456.1"/>
    </source>
</evidence>
<evidence type="ECO:0000313" key="12">
    <source>
        <dbReference type="Proteomes" id="UP000263754"/>
    </source>
</evidence>
<dbReference type="EMBL" id="WCUG01000010">
    <property type="protein sequence ID" value="KAB4168964.1"/>
    <property type="molecule type" value="Genomic_DNA"/>
</dbReference>
<dbReference type="EMBL" id="QRJL01000009">
    <property type="protein sequence ID" value="RHH29456.1"/>
    <property type="molecule type" value="Genomic_DNA"/>
</dbReference>
<dbReference type="EMBL" id="QSJZ01000011">
    <property type="protein sequence ID" value="RHE22315.1"/>
    <property type="molecule type" value="Genomic_DNA"/>
</dbReference>
<reference evidence="12 13" key="2">
    <citation type="submission" date="2018-08" db="EMBL/GenBank/DDBJ databases">
        <title>A genome reference for cultivated species of the human gut microbiota.</title>
        <authorList>
            <person name="Zou Y."/>
            <person name="Xue W."/>
            <person name="Luo G."/>
        </authorList>
    </citation>
    <scope>NUCLEOTIDE SEQUENCE [LARGE SCALE GENOMIC DNA]</scope>
    <source>
        <strain evidence="6 17">AF14-42</strain>
        <strain evidence="5 15">AF17-20</strain>
        <strain evidence="10 14">AM18-14LB</strain>
        <strain evidence="9 16">AM27-46</strain>
        <strain evidence="8 13">AM29-12AC</strain>
        <strain evidence="7 18">AM39-1</strain>
        <strain evidence="4 12">TM10-17</strain>
    </source>
</reference>
<evidence type="ECO:0000313" key="18">
    <source>
        <dbReference type="Proteomes" id="UP000286114"/>
    </source>
</evidence>
<evidence type="ECO:0000313" key="6">
    <source>
        <dbReference type="EMBL" id="RGV41074.1"/>
    </source>
</evidence>
<dbReference type="Proteomes" id="UP000284640">
    <property type="component" value="Unassembled WGS sequence"/>
</dbReference>
<evidence type="ECO:0000313" key="16">
    <source>
        <dbReference type="Proteomes" id="UP000284640"/>
    </source>
</evidence>
<evidence type="ECO:0000313" key="4">
    <source>
        <dbReference type="EMBL" id="RGI76201.1"/>
    </source>
</evidence>
<feature type="region of interest" description="Disordered" evidence="1">
    <location>
        <begin position="39"/>
        <end position="59"/>
    </location>
</feature>
<dbReference type="Proteomes" id="UP000263754">
    <property type="component" value="Unassembled WGS sequence"/>
</dbReference>
<evidence type="ECO:0000313" key="7">
    <source>
        <dbReference type="EMBL" id="RHB75633.1"/>
    </source>
</evidence>
<dbReference type="Proteomes" id="UP000095766">
    <property type="component" value="Unassembled WGS sequence"/>
</dbReference>
<organism evidence="2 11">
    <name type="scientific">Bacteroides uniformis</name>
    <dbReference type="NCBI Taxonomy" id="820"/>
    <lineage>
        <taxon>Bacteria</taxon>
        <taxon>Pseudomonadati</taxon>
        <taxon>Bacteroidota</taxon>
        <taxon>Bacteroidia</taxon>
        <taxon>Bacteroidales</taxon>
        <taxon>Bacteroidaceae</taxon>
        <taxon>Bacteroides</taxon>
    </lineage>
</organism>
<dbReference type="EMBL" id="CZAO01000007">
    <property type="protein sequence ID" value="CUP56591.1"/>
    <property type="molecule type" value="Genomic_DNA"/>
</dbReference>
<dbReference type="EMBL" id="QSKL01000019">
    <property type="protein sequence ID" value="RHE57499.1"/>
    <property type="molecule type" value="Genomic_DNA"/>
</dbReference>
<accession>A0A174PAU2</accession>
<dbReference type="Proteomes" id="UP000283766">
    <property type="component" value="Unassembled WGS sequence"/>
</dbReference>
<gene>
    <name evidence="10" type="ORF">DW216_14480</name>
    <name evidence="9" type="ORF">DW729_15840</name>
    <name evidence="8" type="ORF">DW758_13935</name>
    <name evidence="7" type="ORF">DW873_05715</name>
    <name evidence="6" type="ORF">DWW14_12750</name>
    <name evidence="5" type="ORF">DWW83_09165</name>
    <name evidence="4" type="ORF">DXD90_09330</name>
    <name evidence="2" type="ORF">ERS852510_01844</name>
    <name evidence="3" type="ORF">GAQ59_12975</name>
</gene>
<evidence type="ECO:0000313" key="17">
    <source>
        <dbReference type="Proteomes" id="UP000285343"/>
    </source>
</evidence>
<dbReference type="EMBL" id="QRXV01000008">
    <property type="protein sequence ID" value="RGU39494.1"/>
    <property type="molecule type" value="Genomic_DNA"/>
</dbReference>
<dbReference type="Proteomes" id="UP000284022">
    <property type="component" value="Unassembled WGS sequence"/>
</dbReference>
<dbReference type="EMBL" id="QSHA01000003">
    <property type="protein sequence ID" value="RHB75633.1"/>
    <property type="molecule type" value="Genomic_DNA"/>
</dbReference>
<evidence type="ECO:0000313" key="11">
    <source>
        <dbReference type="Proteomes" id="UP000095766"/>
    </source>
</evidence>
<evidence type="ECO:0000313" key="3">
    <source>
        <dbReference type="EMBL" id="KAB4168964.1"/>
    </source>
</evidence>
<evidence type="ECO:0000313" key="13">
    <source>
        <dbReference type="Proteomes" id="UP000283601"/>
    </source>
</evidence>
<proteinExistence type="predicted"/>
<reference evidence="3 19" key="3">
    <citation type="journal article" date="2019" name="Nat. Med.">
        <title>A library of human gut bacterial isolates paired with longitudinal multiomics data enables mechanistic microbiome research.</title>
        <authorList>
            <person name="Poyet M."/>
            <person name="Groussin M."/>
            <person name="Gibbons S.M."/>
            <person name="Avila-Pacheco J."/>
            <person name="Jiang X."/>
            <person name="Kearney S.M."/>
            <person name="Perrotta A.R."/>
            <person name="Berdy B."/>
            <person name="Zhao S."/>
            <person name="Lieberman T.D."/>
            <person name="Swanson P.K."/>
            <person name="Smith M."/>
            <person name="Roesemann S."/>
            <person name="Alexander J.E."/>
            <person name="Rich S.A."/>
            <person name="Livny J."/>
            <person name="Vlamakis H."/>
            <person name="Clish C."/>
            <person name="Bullock K."/>
            <person name="Deik A."/>
            <person name="Scott J."/>
            <person name="Pierce K.A."/>
            <person name="Xavier R.J."/>
            <person name="Alm E.J."/>
        </authorList>
    </citation>
    <scope>NUCLEOTIDE SEQUENCE [LARGE SCALE GENOMIC DNA]</scope>
    <source>
        <strain evidence="3 19">BIOML-A27</strain>
    </source>
</reference>
<dbReference type="AlphaFoldDB" id="A0A174PAU2"/>
<evidence type="ECO:0000313" key="19">
    <source>
        <dbReference type="Proteomes" id="UP000433928"/>
    </source>
</evidence>
<evidence type="ECO:0000313" key="9">
    <source>
        <dbReference type="EMBL" id="RHE57499.1"/>
    </source>
</evidence>
<reference evidence="2 11" key="1">
    <citation type="submission" date="2015-09" db="EMBL/GenBank/DDBJ databases">
        <authorList>
            <consortium name="Pathogen Informatics"/>
        </authorList>
    </citation>
    <scope>NUCLEOTIDE SEQUENCE [LARGE SCALE GENOMIC DNA]</scope>
    <source>
        <strain evidence="2 11">2789STDY5834898</strain>
    </source>
</reference>